<dbReference type="EMBL" id="LSRX01000528">
    <property type="protein sequence ID" value="OLP94799.1"/>
    <property type="molecule type" value="Genomic_DNA"/>
</dbReference>
<evidence type="ECO:0000256" key="1">
    <source>
        <dbReference type="SAM" id="MobiDB-lite"/>
    </source>
</evidence>
<organism evidence="2 3">
    <name type="scientific">Symbiodinium microadriaticum</name>
    <name type="common">Dinoflagellate</name>
    <name type="synonym">Zooxanthella microadriatica</name>
    <dbReference type="NCBI Taxonomy" id="2951"/>
    <lineage>
        <taxon>Eukaryota</taxon>
        <taxon>Sar</taxon>
        <taxon>Alveolata</taxon>
        <taxon>Dinophyceae</taxon>
        <taxon>Suessiales</taxon>
        <taxon>Symbiodiniaceae</taxon>
        <taxon>Symbiodinium</taxon>
    </lineage>
</organism>
<keyword evidence="3" id="KW-1185">Reference proteome</keyword>
<feature type="region of interest" description="Disordered" evidence="1">
    <location>
        <begin position="463"/>
        <end position="493"/>
    </location>
</feature>
<feature type="compositionally biased region" description="Basic and acidic residues" evidence="1">
    <location>
        <begin position="466"/>
        <end position="483"/>
    </location>
</feature>
<gene>
    <name evidence="2" type="ORF">AK812_SmicGene23148</name>
</gene>
<protein>
    <submittedName>
        <fullName evidence="2">Uncharacterized protein</fullName>
    </submittedName>
</protein>
<comment type="caution">
    <text evidence="2">The sequence shown here is derived from an EMBL/GenBank/DDBJ whole genome shotgun (WGS) entry which is preliminary data.</text>
</comment>
<dbReference type="AlphaFoldDB" id="A0A1Q9DI09"/>
<dbReference type="OrthoDB" id="424093at2759"/>
<reference evidence="2 3" key="1">
    <citation type="submission" date="2016-02" db="EMBL/GenBank/DDBJ databases">
        <title>Genome analysis of coral dinoflagellate symbionts highlights evolutionary adaptations to a symbiotic lifestyle.</title>
        <authorList>
            <person name="Aranda M."/>
            <person name="Li Y."/>
            <person name="Liew Y.J."/>
            <person name="Baumgarten S."/>
            <person name="Simakov O."/>
            <person name="Wilson M."/>
            <person name="Piel J."/>
            <person name="Ashoor H."/>
            <person name="Bougouffa S."/>
            <person name="Bajic V.B."/>
            <person name="Ryu T."/>
            <person name="Ravasi T."/>
            <person name="Bayer T."/>
            <person name="Micklem G."/>
            <person name="Kim H."/>
            <person name="Bhak J."/>
            <person name="Lajeunesse T.C."/>
            <person name="Voolstra C.R."/>
        </authorList>
    </citation>
    <scope>NUCLEOTIDE SEQUENCE [LARGE SCALE GENOMIC DNA]</scope>
    <source>
        <strain evidence="2 3">CCMP2467</strain>
    </source>
</reference>
<name>A0A1Q9DI09_SYMMI</name>
<proteinExistence type="predicted"/>
<sequence length="583" mass="65411">MVSVVVDAEDMVAKGDSSLEDVLQTLAWPAETLAREVMVRLHRSGYDAETDEGFELRRLLLRTFLGSSSTKEVLESTFSHLHDISARHAKNAKMCMRGVWFYSVASPYASRATCGMAQCRPTHAEWVKWRGFYGSARDHFMKRFNKAFNVNGTELPRGRELPISPKGVTKTKWRLAGPLSHYRSSSAMLYLLEDSGKNFANCHLAWAGAFLRCGQFYWHKDLQTNASEMMQDQESFMLCLGFNGWCALGVDIMPEEVNGREYLTLSRGHLLNGLRVMFNFDCARDSCPWTHVAVQMLPPACLPSELVHCGIAFEVLDKDGWILKDALASGMQLTVERLRQACQSVGAELLPRGAGSGKNGNMIKVDWVSCLVSAVFGSETAEKQAAIEDKLMGRHQKPVDVSVLAAISELDSNNAEAFKDMKKRAQQMFESAVYGQGVKQGLGRMLDGEPDEEKRKANFQKAVGNADKEVAKKAEADRQHAERQFQLTPPDLKSLLPGGGEHAGVCWARYNPFQKWFSVQYPVSDVELQDSMQRKWETARCPNQIDALRTVLEFAYNRWNSLNPTCQSTMPTDAELQRYLDTL</sequence>
<dbReference type="OMA" id="ANCHLAW"/>
<evidence type="ECO:0000313" key="2">
    <source>
        <dbReference type="EMBL" id="OLP94799.1"/>
    </source>
</evidence>
<dbReference type="Proteomes" id="UP000186817">
    <property type="component" value="Unassembled WGS sequence"/>
</dbReference>
<accession>A0A1Q9DI09</accession>
<evidence type="ECO:0000313" key="3">
    <source>
        <dbReference type="Proteomes" id="UP000186817"/>
    </source>
</evidence>